<evidence type="ECO:0000256" key="5">
    <source>
        <dbReference type="ARBA" id="ARBA00022989"/>
    </source>
</evidence>
<dbReference type="InterPro" id="IPR050360">
    <property type="entry name" value="MFS_Sugar_Transporters"/>
</dbReference>
<feature type="domain" description="Major facilitator superfamily (MFS) profile" evidence="9">
    <location>
        <begin position="51"/>
        <end position="493"/>
    </location>
</feature>
<proteinExistence type="inferred from homology"/>
<feature type="transmembrane region" description="Helical" evidence="8">
    <location>
        <begin position="127"/>
        <end position="145"/>
    </location>
</feature>
<name>A0A9P7YPJ2_9HELO</name>
<dbReference type="PROSITE" id="PS50850">
    <property type="entry name" value="MFS"/>
    <property type="match status" value="1"/>
</dbReference>
<feature type="transmembrane region" description="Helical" evidence="8">
    <location>
        <begin position="405"/>
        <end position="424"/>
    </location>
</feature>
<evidence type="ECO:0000256" key="3">
    <source>
        <dbReference type="ARBA" id="ARBA00022448"/>
    </source>
</evidence>
<dbReference type="Gene3D" id="1.20.1250.20">
    <property type="entry name" value="MFS general substrate transporter like domains"/>
    <property type="match status" value="1"/>
</dbReference>
<feature type="transmembrane region" description="Helical" evidence="8">
    <location>
        <begin position="471"/>
        <end position="489"/>
    </location>
</feature>
<dbReference type="InterPro" id="IPR005828">
    <property type="entry name" value="MFS_sugar_transport-like"/>
</dbReference>
<evidence type="ECO:0000256" key="2">
    <source>
        <dbReference type="ARBA" id="ARBA00010992"/>
    </source>
</evidence>
<dbReference type="PROSITE" id="PS00216">
    <property type="entry name" value="SUGAR_TRANSPORT_1"/>
    <property type="match status" value="1"/>
</dbReference>
<organism evidence="10 11">
    <name type="scientific">Amylocarpus encephaloides</name>
    <dbReference type="NCBI Taxonomy" id="45428"/>
    <lineage>
        <taxon>Eukaryota</taxon>
        <taxon>Fungi</taxon>
        <taxon>Dikarya</taxon>
        <taxon>Ascomycota</taxon>
        <taxon>Pezizomycotina</taxon>
        <taxon>Leotiomycetes</taxon>
        <taxon>Helotiales</taxon>
        <taxon>Helotiales incertae sedis</taxon>
        <taxon>Amylocarpus</taxon>
    </lineage>
</organism>
<dbReference type="GO" id="GO:0005351">
    <property type="term" value="F:carbohydrate:proton symporter activity"/>
    <property type="evidence" value="ECO:0007669"/>
    <property type="project" value="TreeGrafter"/>
</dbReference>
<dbReference type="NCBIfam" id="TIGR00879">
    <property type="entry name" value="SP"/>
    <property type="match status" value="1"/>
</dbReference>
<evidence type="ECO:0000256" key="7">
    <source>
        <dbReference type="RuleBase" id="RU003346"/>
    </source>
</evidence>
<dbReference type="GO" id="GO:0016020">
    <property type="term" value="C:membrane"/>
    <property type="evidence" value="ECO:0007669"/>
    <property type="project" value="UniProtKB-SubCell"/>
</dbReference>
<dbReference type="InterPro" id="IPR020846">
    <property type="entry name" value="MFS_dom"/>
</dbReference>
<dbReference type="Proteomes" id="UP000824998">
    <property type="component" value="Unassembled WGS sequence"/>
</dbReference>
<evidence type="ECO:0000256" key="6">
    <source>
        <dbReference type="ARBA" id="ARBA00023136"/>
    </source>
</evidence>
<evidence type="ECO:0000256" key="8">
    <source>
        <dbReference type="SAM" id="Phobius"/>
    </source>
</evidence>
<evidence type="ECO:0000313" key="11">
    <source>
        <dbReference type="Proteomes" id="UP000824998"/>
    </source>
</evidence>
<feature type="transmembrane region" description="Helical" evidence="8">
    <location>
        <begin position="185"/>
        <end position="204"/>
    </location>
</feature>
<evidence type="ECO:0000313" key="10">
    <source>
        <dbReference type="EMBL" id="KAG9237370.1"/>
    </source>
</evidence>
<gene>
    <name evidence="10" type="ORF">BJ875DRAFT_520560</name>
</gene>
<dbReference type="InterPro" id="IPR003663">
    <property type="entry name" value="Sugar/inositol_transpt"/>
</dbReference>
<evidence type="ECO:0000259" key="9">
    <source>
        <dbReference type="PROSITE" id="PS50850"/>
    </source>
</evidence>
<keyword evidence="6 8" id="KW-0472">Membrane</keyword>
<dbReference type="OrthoDB" id="6612291at2759"/>
<dbReference type="InterPro" id="IPR036259">
    <property type="entry name" value="MFS_trans_sf"/>
</dbReference>
<dbReference type="PANTHER" id="PTHR48022:SF83">
    <property type="entry name" value="MAJOR FACILITATOR SUPERFAMILY (MFS) PROFILE DOMAIN-CONTAINING PROTEIN"/>
    <property type="match status" value="1"/>
</dbReference>
<feature type="transmembrane region" description="Helical" evidence="8">
    <location>
        <begin position="367"/>
        <end position="385"/>
    </location>
</feature>
<protein>
    <submittedName>
        <fullName evidence="10">MFS sugar transporter-like protein</fullName>
    </submittedName>
</protein>
<keyword evidence="4 8" id="KW-0812">Transmembrane</keyword>
<dbReference type="FunFam" id="1.20.1250.20:FF:000078">
    <property type="entry name" value="MFS maltose transporter, putative"/>
    <property type="match status" value="1"/>
</dbReference>
<feature type="transmembrane region" description="Helical" evidence="8">
    <location>
        <begin position="340"/>
        <end position="360"/>
    </location>
</feature>
<keyword evidence="5 8" id="KW-1133">Transmembrane helix</keyword>
<comment type="subcellular location">
    <subcellularLocation>
        <location evidence="1">Membrane</location>
        <topology evidence="1">Multi-pass membrane protein</topology>
    </subcellularLocation>
</comment>
<keyword evidence="10" id="KW-0762">Sugar transport</keyword>
<dbReference type="PANTHER" id="PTHR48022">
    <property type="entry name" value="PLASTIDIC GLUCOSE TRANSPORTER 4"/>
    <property type="match status" value="1"/>
</dbReference>
<dbReference type="SUPFAM" id="SSF103473">
    <property type="entry name" value="MFS general substrate transporter"/>
    <property type="match status" value="1"/>
</dbReference>
<evidence type="ECO:0000256" key="4">
    <source>
        <dbReference type="ARBA" id="ARBA00022692"/>
    </source>
</evidence>
<sequence length="520" mass="57365">MEKSKEEFDVEAVARDVSLKGDSHHVSQADAIEHQLTFTQALKLYPAAIGWSAFFSLGIIMAAFDPQLLGSLYATPAFQKDFGYLFEDGYIISAPWQTGLGMGSPIGQVVGALAAGYPMEWYGRKPTFIACVILTAACIFLQFFARSLPVLLAGELLGGLVLGCYTTIAPTYASEVCPVALRGHLTAYINLCFVTGQLLANGVIAGTSRLSSHWAYSAPFALQWLWPAVILAGSPFAPESPWWYIRQGRLEDAEKSLKRLGGKGVDVKASLRAMVETDRLEVEMETGSSYWDCFKGTNLRRTEISVGVFATQVLSGIYIVGYAAYFFQLAGLTGSKAFDMSVGFLAVGWLGTVLSWILILHIGRRRIYNIGLSILAIIMFLIAFLDFAPDYETRPSIIWAQSTLLIIWNGVWDITIGPICYIIICEASATRLRTKTVAVATASQALVGVVMTVAIPYMINPDQADLRGKMGLFFGGLSLVCFVWAWLRIPETKGRTFKELDLMFDERVSTRDFKDYKFRE</sequence>
<feature type="transmembrane region" description="Helical" evidence="8">
    <location>
        <begin position="304"/>
        <end position="328"/>
    </location>
</feature>
<feature type="transmembrane region" description="Helical" evidence="8">
    <location>
        <begin position="151"/>
        <end position="173"/>
    </location>
</feature>
<reference evidence="10" key="1">
    <citation type="journal article" date="2021" name="IMA Fungus">
        <title>Genomic characterization of three marine fungi, including Emericellopsis atlantica sp. nov. with signatures of a generalist lifestyle and marine biomass degradation.</title>
        <authorList>
            <person name="Hagestad O.C."/>
            <person name="Hou L."/>
            <person name="Andersen J.H."/>
            <person name="Hansen E.H."/>
            <person name="Altermark B."/>
            <person name="Li C."/>
            <person name="Kuhnert E."/>
            <person name="Cox R.J."/>
            <person name="Crous P.W."/>
            <person name="Spatafora J.W."/>
            <person name="Lail K."/>
            <person name="Amirebrahimi M."/>
            <person name="Lipzen A."/>
            <person name="Pangilinan J."/>
            <person name="Andreopoulos W."/>
            <person name="Hayes R.D."/>
            <person name="Ng V."/>
            <person name="Grigoriev I.V."/>
            <person name="Jackson S.A."/>
            <person name="Sutton T.D.S."/>
            <person name="Dobson A.D.W."/>
            <person name="Rama T."/>
        </authorList>
    </citation>
    <scope>NUCLEOTIDE SEQUENCE</scope>
    <source>
        <strain evidence="10">TRa018bII</strain>
    </source>
</reference>
<comment type="similarity">
    <text evidence="2 7">Belongs to the major facilitator superfamily. Sugar transporter (TC 2.A.1.1) family.</text>
</comment>
<feature type="transmembrane region" description="Helical" evidence="8">
    <location>
        <begin position="436"/>
        <end position="459"/>
    </location>
</feature>
<feature type="transmembrane region" description="Helical" evidence="8">
    <location>
        <begin position="44"/>
        <end position="64"/>
    </location>
</feature>
<keyword evidence="11" id="KW-1185">Reference proteome</keyword>
<dbReference type="AlphaFoldDB" id="A0A9P7YPJ2"/>
<dbReference type="EMBL" id="MU251388">
    <property type="protein sequence ID" value="KAG9237370.1"/>
    <property type="molecule type" value="Genomic_DNA"/>
</dbReference>
<dbReference type="Pfam" id="PF00083">
    <property type="entry name" value="Sugar_tr"/>
    <property type="match status" value="1"/>
</dbReference>
<keyword evidence="3 7" id="KW-0813">Transport</keyword>
<accession>A0A9P7YPJ2</accession>
<dbReference type="InterPro" id="IPR005829">
    <property type="entry name" value="Sugar_transporter_CS"/>
</dbReference>
<comment type="caution">
    <text evidence="10">The sequence shown here is derived from an EMBL/GenBank/DDBJ whole genome shotgun (WGS) entry which is preliminary data.</text>
</comment>
<evidence type="ECO:0000256" key="1">
    <source>
        <dbReference type="ARBA" id="ARBA00004141"/>
    </source>
</evidence>